<dbReference type="Gene3D" id="1.20.1440.60">
    <property type="entry name" value="23S rRNA-intervening sequence"/>
    <property type="match status" value="1"/>
</dbReference>
<protein>
    <submittedName>
        <fullName evidence="1">S23 ribosomal protein</fullName>
    </submittedName>
</protein>
<dbReference type="eggNOG" id="COG0399">
    <property type="taxonomic scope" value="Bacteria"/>
</dbReference>
<dbReference type="InterPro" id="IPR036583">
    <property type="entry name" value="23S_rRNA_IVS_sf"/>
</dbReference>
<name>L8JNC8_9BACT</name>
<dbReference type="PANTHER" id="PTHR38471:SF2">
    <property type="entry name" value="FOUR HELIX BUNDLE PROTEIN"/>
    <property type="match status" value="1"/>
</dbReference>
<organism evidence="1 2">
    <name type="scientific">Fulvivirga imtechensis AK7</name>
    <dbReference type="NCBI Taxonomy" id="1237149"/>
    <lineage>
        <taxon>Bacteria</taxon>
        <taxon>Pseudomonadati</taxon>
        <taxon>Bacteroidota</taxon>
        <taxon>Cytophagia</taxon>
        <taxon>Cytophagales</taxon>
        <taxon>Fulvivirgaceae</taxon>
        <taxon>Fulvivirga</taxon>
    </lineage>
</organism>
<dbReference type="Pfam" id="PF05635">
    <property type="entry name" value="23S_rRNA_IVP"/>
    <property type="match status" value="1"/>
</dbReference>
<gene>
    <name evidence="1" type="ORF">C900_05698</name>
</gene>
<accession>L8JNC8</accession>
<dbReference type="InterPro" id="IPR012657">
    <property type="entry name" value="23S_rRNA-intervening_sequence"/>
</dbReference>
<dbReference type="OrthoDB" id="5515766at2"/>
<dbReference type="AlphaFoldDB" id="L8JNC8"/>
<dbReference type="EMBL" id="AMZN01000089">
    <property type="protein sequence ID" value="ELR68872.1"/>
    <property type="molecule type" value="Genomic_DNA"/>
</dbReference>
<dbReference type="Proteomes" id="UP000011135">
    <property type="component" value="Unassembled WGS sequence"/>
</dbReference>
<dbReference type="SUPFAM" id="SSF158446">
    <property type="entry name" value="IVS-encoded protein-like"/>
    <property type="match status" value="1"/>
</dbReference>
<dbReference type="NCBIfam" id="TIGR02436">
    <property type="entry name" value="four helix bundle protein"/>
    <property type="match status" value="1"/>
</dbReference>
<dbReference type="CDD" id="cd16377">
    <property type="entry name" value="23S_rRNA_IVP_like"/>
    <property type="match status" value="1"/>
</dbReference>
<dbReference type="STRING" id="1237149.C900_05698"/>
<evidence type="ECO:0000313" key="2">
    <source>
        <dbReference type="Proteomes" id="UP000011135"/>
    </source>
</evidence>
<dbReference type="RefSeq" id="WP_009582808.1">
    <property type="nucleotide sequence ID" value="NZ_AMZN01000089.1"/>
</dbReference>
<proteinExistence type="predicted"/>
<sequence length="134" mass="15432">MATFKNFEDIEAWQRARILSKLIYEVSKKEPFSKDFGLKDQIRRSTGSVMDNIAEGFERGGAVEFIHFLTISKGSVGEAKSQLYRALDQNYINEENFNELYKLTDEVSKMIGGLIVYLNNSPHKGLKFKDRKNK</sequence>
<dbReference type="PANTHER" id="PTHR38471">
    <property type="entry name" value="FOUR HELIX BUNDLE PROTEIN"/>
    <property type="match status" value="1"/>
</dbReference>
<evidence type="ECO:0000313" key="1">
    <source>
        <dbReference type="EMBL" id="ELR68872.1"/>
    </source>
</evidence>
<keyword evidence="1" id="KW-0689">Ribosomal protein</keyword>
<reference evidence="1 2" key="1">
    <citation type="submission" date="2012-12" db="EMBL/GenBank/DDBJ databases">
        <title>Genome assembly of Fulvivirga imtechensis AK7.</title>
        <authorList>
            <person name="Nupur N."/>
            <person name="Khatri I."/>
            <person name="Kumar R."/>
            <person name="Subramanian S."/>
            <person name="Pinnaka A."/>
        </authorList>
    </citation>
    <scope>NUCLEOTIDE SEQUENCE [LARGE SCALE GENOMIC DNA]</scope>
    <source>
        <strain evidence="1 2">AK7</strain>
    </source>
</reference>
<comment type="caution">
    <text evidence="1">The sequence shown here is derived from an EMBL/GenBank/DDBJ whole genome shotgun (WGS) entry which is preliminary data.</text>
</comment>
<dbReference type="GO" id="GO:0005840">
    <property type="term" value="C:ribosome"/>
    <property type="evidence" value="ECO:0007669"/>
    <property type="project" value="UniProtKB-KW"/>
</dbReference>
<keyword evidence="2" id="KW-1185">Reference proteome</keyword>
<keyword evidence="1" id="KW-0687">Ribonucleoprotein</keyword>